<evidence type="ECO:0000256" key="1">
    <source>
        <dbReference type="SAM" id="Phobius"/>
    </source>
</evidence>
<dbReference type="EMBL" id="HACA01008860">
    <property type="protein sequence ID" value="CDW26221.1"/>
    <property type="molecule type" value="Transcribed_RNA"/>
</dbReference>
<organism evidence="2">
    <name type="scientific">Lepeophtheirus salmonis</name>
    <name type="common">Salmon louse</name>
    <name type="synonym">Caligus salmonis</name>
    <dbReference type="NCBI Taxonomy" id="72036"/>
    <lineage>
        <taxon>Eukaryota</taxon>
        <taxon>Metazoa</taxon>
        <taxon>Ecdysozoa</taxon>
        <taxon>Arthropoda</taxon>
        <taxon>Crustacea</taxon>
        <taxon>Multicrustacea</taxon>
        <taxon>Hexanauplia</taxon>
        <taxon>Copepoda</taxon>
        <taxon>Siphonostomatoida</taxon>
        <taxon>Caligidae</taxon>
        <taxon>Lepeophtheirus</taxon>
    </lineage>
</organism>
<keyword evidence="1" id="KW-0812">Transmembrane</keyword>
<keyword evidence="1" id="KW-0472">Membrane</keyword>
<feature type="transmembrane region" description="Helical" evidence="1">
    <location>
        <begin position="25"/>
        <end position="46"/>
    </location>
</feature>
<reference evidence="2" key="1">
    <citation type="submission" date="2014-05" db="EMBL/GenBank/DDBJ databases">
        <authorList>
            <person name="Chronopoulou M."/>
        </authorList>
    </citation>
    <scope>NUCLEOTIDE SEQUENCE</scope>
    <source>
        <tissue evidence="2">Whole organism</tissue>
    </source>
</reference>
<sequence length="50" mass="5716">KIYTQFWYNPCCFLGRYILHTEGTAYIGFICIILSYVVSESCVVVVTTSL</sequence>
<protein>
    <submittedName>
        <fullName evidence="2">Uncharacterized protein</fullName>
    </submittedName>
</protein>
<dbReference type="AlphaFoldDB" id="A0A0K2TL28"/>
<name>A0A0K2TL28_LEPSM</name>
<keyword evidence="1" id="KW-1133">Transmembrane helix</keyword>
<feature type="non-terminal residue" evidence="2">
    <location>
        <position position="50"/>
    </location>
</feature>
<feature type="non-terminal residue" evidence="2">
    <location>
        <position position="1"/>
    </location>
</feature>
<evidence type="ECO:0000313" key="2">
    <source>
        <dbReference type="EMBL" id="CDW26221.1"/>
    </source>
</evidence>
<accession>A0A0K2TL28</accession>
<proteinExistence type="predicted"/>